<sequence>MARVVVHFVKLDSRVLHGVCKQLGLTKEINSIYLRAGTEPQLGQRRLAPIKPHLQHLAAASSAGTSLEANLKHITVTLATWDAVLEVYLDPKWARQRLRLYGAQDQALEQFFKKLEEEMAELSMKRHGRAKQLVVFFGAAGIGAAGGKRTKAEPAAEPNKGKGKAAKAKPAPQPGRWFDRDCNAALNIQRIGESRWRPLELCWWPEQGKLTAKGKEYPGLGYKRLRDKSPKAQEQQPAVAL</sequence>
<proteinExistence type="predicted"/>
<reference evidence="2 3" key="1">
    <citation type="submission" date="2020-02" db="EMBL/GenBank/DDBJ databases">
        <title>Draft genome sequence of Haematococcus lacustris strain NIES-144.</title>
        <authorList>
            <person name="Morimoto D."/>
            <person name="Nakagawa S."/>
            <person name="Yoshida T."/>
            <person name="Sawayama S."/>
        </authorList>
    </citation>
    <scope>NUCLEOTIDE SEQUENCE [LARGE SCALE GENOMIC DNA]</scope>
    <source>
        <strain evidence="2 3">NIES-144</strain>
    </source>
</reference>
<evidence type="ECO:0000313" key="3">
    <source>
        <dbReference type="Proteomes" id="UP000485058"/>
    </source>
</evidence>
<gene>
    <name evidence="2" type="ORF">HaLaN_17265</name>
</gene>
<dbReference type="AlphaFoldDB" id="A0A699ZC12"/>
<comment type="caution">
    <text evidence="2">The sequence shown here is derived from an EMBL/GenBank/DDBJ whole genome shotgun (WGS) entry which is preliminary data.</text>
</comment>
<accession>A0A699ZC12</accession>
<feature type="region of interest" description="Disordered" evidence="1">
    <location>
        <begin position="146"/>
        <end position="176"/>
    </location>
</feature>
<evidence type="ECO:0000313" key="2">
    <source>
        <dbReference type="EMBL" id="GFH20183.1"/>
    </source>
</evidence>
<organism evidence="2 3">
    <name type="scientific">Haematococcus lacustris</name>
    <name type="common">Green alga</name>
    <name type="synonym">Haematococcus pluvialis</name>
    <dbReference type="NCBI Taxonomy" id="44745"/>
    <lineage>
        <taxon>Eukaryota</taxon>
        <taxon>Viridiplantae</taxon>
        <taxon>Chlorophyta</taxon>
        <taxon>core chlorophytes</taxon>
        <taxon>Chlorophyceae</taxon>
        <taxon>CS clade</taxon>
        <taxon>Chlamydomonadales</taxon>
        <taxon>Haematococcaceae</taxon>
        <taxon>Haematococcus</taxon>
    </lineage>
</organism>
<dbReference type="Proteomes" id="UP000485058">
    <property type="component" value="Unassembled WGS sequence"/>
</dbReference>
<name>A0A699ZC12_HAELA</name>
<evidence type="ECO:0000256" key="1">
    <source>
        <dbReference type="SAM" id="MobiDB-lite"/>
    </source>
</evidence>
<protein>
    <submittedName>
        <fullName evidence="2">Uncharacterized protein</fullName>
    </submittedName>
</protein>
<dbReference type="EMBL" id="BLLF01001590">
    <property type="protein sequence ID" value="GFH20183.1"/>
    <property type="molecule type" value="Genomic_DNA"/>
</dbReference>
<keyword evidence="3" id="KW-1185">Reference proteome</keyword>